<evidence type="ECO:0000313" key="4">
    <source>
        <dbReference type="Proteomes" id="UP001163947"/>
    </source>
</evidence>
<dbReference type="Proteomes" id="UP001163947">
    <property type="component" value="Chromosome"/>
</dbReference>
<name>N1M9N8_9NOCA</name>
<accession>A0A5M3Y840</accession>
<dbReference type="Proteomes" id="UP000325466">
    <property type="component" value="Unassembled WGS sequence"/>
</dbReference>
<sequence>MDRRADNTVADAVAEPAEWDRNAWPWIADDCALWCGLHLRARHPELVRRYWVLSPLS</sequence>
<reference evidence="1 3" key="1">
    <citation type="journal article" date="2018" name="Biodegradation">
        <title>1,4-Dioxane degradation characteristics of Rhodococcus aetherivorans JCM 14343.</title>
        <authorList>
            <person name="Inoue D."/>
            <person name="Tsunoda T."/>
            <person name="Yamamoto N."/>
            <person name="Ike M."/>
            <person name="Sei K."/>
        </authorList>
    </citation>
    <scope>NUCLEOTIDE SEQUENCE [LARGE SCALE GENOMIC DNA]</scope>
    <source>
        <strain evidence="1 3">JCM 14343</strain>
    </source>
</reference>
<dbReference type="RefSeq" id="WP_006942037.1">
    <property type="nucleotide sequence ID" value="NZ_BAAAYP010000013.1"/>
</dbReference>
<dbReference type="EMBL" id="BLAH01000061">
    <property type="protein sequence ID" value="GES36410.1"/>
    <property type="molecule type" value="Genomic_DNA"/>
</dbReference>
<organism evidence="2 4">
    <name type="scientific">Rhodococcus aetherivorans</name>
    <dbReference type="NCBI Taxonomy" id="191292"/>
    <lineage>
        <taxon>Bacteria</taxon>
        <taxon>Bacillati</taxon>
        <taxon>Actinomycetota</taxon>
        <taxon>Actinomycetes</taxon>
        <taxon>Mycobacteriales</taxon>
        <taxon>Nocardiaceae</taxon>
        <taxon>Rhodococcus</taxon>
    </lineage>
</organism>
<evidence type="ECO:0000313" key="3">
    <source>
        <dbReference type="Proteomes" id="UP000325466"/>
    </source>
</evidence>
<proteinExistence type="predicted"/>
<gene>
    <name evidence="2" type="ORF">OCS65_26445</name>
    <name evidence="1" type="ORF">RAJCM14343_1661</name>
</gene>
<reference evidence="2" key="3">
    <citation type="submission" date="2022-09" db="EMBL/GenBank/DDBJ databases">
        <title>The genome sequence of Rhodococcus aetherivorans N1.</title>
        <authorList>
            <person name="Jiang W."/>
        </authorList>
    </citation>
    <scope>NUCLEOTIDE SEQUENCE</scope>
    <source>
        <strain evidence="2">N1</strain>
    </source>
</reference>
<reference evidence="1" key="2">
    <citation type="submission" date="2019-10" db="EMBL/GenBank/DDBJ databases">
        <title>Draft genome sequence of Rhodococcus aetherivorans JCM 14343.</title>
        <authorList>
            <person name="Inoue D."/>
            <person name="Nakazawa M."/>
            <person name="Yamamoto N."/>
            <person name="Sei K."/>
            <person name="Ike M."/>
        </authorList>
    </citation>
    <scope>NUCLEOTIDE SEQUENCE</scope>
    <source>
        <strain evidence="1">JCM 14343</strain>
    </source>
</reference>
<dbReference type="EMBL" id="CP106982">
    <property type="protein sequence ID" value="UYF93921.1"/>
    <property type="molecule type" value="Genomic_DNA"/>
</dbReference>
<evidence type="ECO:0000313" key="2">
    <source>
        <dbReference type="EMBL" id="UYF93921.1"/>
    </source>
</evidence>
<keyword evidence="3" id="KW-1185">Reference proteome</keyword>
<evidence type="ECO:0000313" key="1">
    <source>
        <dbReference type="EMBL" id="GES36410.1"/>
    </source>
</evidence>
<accession>N1M9N8</accession>
<dbReference type="AlphaFoldDB" id="N1M9N8"/>
<dbReference type="GeneID" id="83624035"/>
<protein>
    <submittedName>
        <fullName evidence="2">Uncharacterized protein</fullName>
    </submittedName>
</protein>